<protein>
    <recommendedName>
        <fullName evidence="4">Multidrug transporter</fullName>
    </recommendedName>
</protein>
<feature type="transmembrane region" description="Helical" evidence="1">
    <location>
        <begin position="6"/>
        <end position="27"/>
    </location>
</feature>
<reference evidence="2 3" key="1">
    <citation type="submission" date="2018-03" db="EMBL/GenBank/DDBJ databases">
        <title>Arenimonas caeni sp. nov., isolated from activated sludge.</title>
        <authorList>
            <person name="Liu H."/>
        </authorList>
    </citation>
    <scope>NUCLEOTIDE SEQUENCE [LARGE SCALE GENOMIC DNA]</scope>
    <source>
        <strain evidence="3">z29</strain>
    </source>
</reference>
<evidence type="ECO:0000313" key="3">
    <source>
        <dbReference type="Proteomes" id="UP000241736"/>
    </source>
</evidence>
<dbReference type="OrthoDB" id="9156649at2"/>
<dbReference type="AlphaFoldDB" id="A0A2P6M8G7"/>
<keyword evidence="3" id="KW-1185">Reference proteome</keyword>
<comment type="caution">
    <text evidence="2">The sequence shown here is derived from an EMBL/GenBank/DDBJ whole genome shotgun (WGS) entry which is preliminary data.</text>
</comment>
<name>A0A2P6M8G7_9GAMM</name>
<keyword evidence="1" id="KW-0472">Membrane</keyword>
<gene>
    <name evidence="2" type="ORF">C6N40_08545</name>
</gene>
<evidence type="ECO:0008006" key="4">
    <source>
        <dbReference type="Google" id="ProtNLM"/>
    </source>
</evidence>
<sequence>MEVGMTLSGGLFAVALALAAAGLLPWLPRRRKRTLRPQPRRGWTGRALGALLLSLALLIAGTGVLLRQYHWLVADVPVASIELRQLGSQHFEATLVLGDAPPRVLELRGDQWQLDARVIRWTLPAQLSGLAPVYRFERLSGRYAEPAQEHSAERSVHDLREGWDFWEFRQQWLAGLPIADARWGSAAYLPMIDGARFTVSLNPQGGLVATPADPRTELLLQQAGW</sequence>
<dbReference type="Proteomes" id="UP000241736">
    <property type="component" value="Unassembled WGS sequence"/>
</dbReference>
<dbReference type="EMBL" id="PVLF01000012">
    <property type="protein sequence ID" value="PRH82289.1"/>
    <property type="molecule type" value="Genomic_DNA"/>
</dbReference>
<organism evidence="2 3">
    <name type="scientific">Arenimonas caeni</name>
    <dbReference type="NCBI Taxonomy" id="2058085"/>
    <lineage>
        <taxon>Bacteria</taxon>
        <taxon>Pseudomonadati</taxon>
        <taxon>Pseudomonadota</taxon>
        <taxon>Gammaproteobacteria</taxon>
        <taxon>Lysobacterales</taxon>
        <taxon>Lysobacteraceae</taxon>
        <taxon>Arenimonas</taxon>
    </lineage>
</organism>
<evidence type="ECO:0000256" key="1">
    <source>
        <dbReference type="SAM" id="Phobius"/>
    </source>
</evidence>
<keyword evidence="1" id="KW-1133">Transmembrane helix</keyword>
<proteinExistence type="predicted"/>
<evidence type="ECO:0000313" key="2">
    <source>
        <dbReference type="EMBL" id="PRH82289.1"/>
    </source>
</evidence>
<accession>A0A2P6M8G7</accession>
<dbReference type="RefSeq" id="WP_106990592.1">
    <property type="nucleotide sequence ID" value="NZ_KZ679090.1"/>
</dbReference>
<keyword evidence="1" id="KW-0812">Transmembrane</keyword>
<feature type="transmembrane region" description="Helical" evidence="1">
    <location>
        <begin position="47"/>
        <end position="66"/>
    </location>
</feature>